<dbReference type="Proteomes" id="UP000516373">
    <property type="component" value="Chromosome"/>
</dbReference>
<dbReference type="KEGG" id="stui:GCM10017668_64870"/>
<dbReference type="SUPFAM" id="SSF53187">
    <property type="entry name" value="Zn-dependent exopeptidases"/>
    <property type="match status" value="1"/>
</dbReference>
<sequence>MGNPPAAEGVPAAAGFGPRYEGLHGVDEQVHLADLPTVHAVYRRAVLGLPAG</sequence>
<evidence type="ECO:0000313" key="2">
    <source>
        <dbReference type="Proteomes" id="UP000516373"/>
    </source>
</evidence>
<evidence type="ECO:0000313" key="1">
    <source>
        <dbReference type="EMBL" id="BCL24644.1"/>
    </source>
</evidence>
<dbReference type="AlphaFoldDB" id="A0A7G1NSQ5"/>
<reference evidence="1 2" key="1">
    <citation type="journal article" date="2014" name="Int. J. Syst. Evol. Microbiol.">
        <title>Complete genome sequence of Corynebacterium casei LMG S-19264T (=DSM 44701T), isolated from a smear-ripened cheese.</title>
        <authorList>
            <consortium name="US DOE Joint Genome Institute (JGI-PGF)"/>
            <person name="Walter F."/>
            <person name="Albersmeier A."/>
            <person name="Kalinowski J."/>
            <person name="Ruckert C."/>
        </authorList>
    </citation>
    <scope>NUCLEOTIDE SEQUENCE [LARGE SCALE GENOMIC DNA]</scope>
    <source>
        <strain evidence="1 2">JCM 4255</strain>
    </source>
</reference>
<name>A0A7G1NSQ5_9ACTN</name>
<gene>
    <name evidence="1" type="ORF">GCM10017668_64870</name>
</gene>
<dbReference type="EMBL" id="AP023439">
    <property type="protein sequence ID" value="BCL24644.1"/>
    <property type="molecule type" value="Genomic_DNA"/>
</dbReference>
<accession>A0A7G1NSQ5</accession>
<proteinExistence type="predicted"/>
<protein>
    <recommendedName>
        <fullName evidence="3">Peptidase M20 dimerisation domain-containing protein</fullName>
    </recommendedName>
</protein>
<organism evidence="1 2">
    <name type="scientific">Streptomyces tuirus</name>
    <dbReference type="NCBI Taxonomy" id="68278"/>
    <lineage>
        <taxon>Bacteria</taxon>
        <taxon>Bacillati</taxon>
        <taxon>Actinomycetota</taxon>
        <taxon>Actinomycetes</taxon>
        <taxon>Kitasatosporales</taxon>
        <taxon>Streptomycetaceae</taxon>
        <taxon>Streptomyces</taxon>
    </lineage>
</organism>
<evidence type="ECO:0008006" key="3">
    <source>
        <dbReference type="Google" id="ProtNLM"/>
    </source>
</evidence>